<sequence>MPQRLIQQTALFAAILRSIFSNTVAGLITAVLLGYWMPMERMAEAPLEQAQESARVNIDPVSGKLLDRIEGAAAAAVVRPSLSPILTQYGFILASAEEPPAANVPVKPKLAPQRPGRPAAAKTNEAVQKTAPATVPAGPELADAPPAPSAEDSESWISRFSPARLTARVASGVASKAVGAGRAVADRLGGLL</sequence>
<dbReference type="EMBL" id="OY288114">
    <property type="protein sequence ID" value="CAJ0881226.1"/>
    <property type="molecule type" value="Genomic_DNA"/>
</dbReference>
<accession>A0AA48M1N7</accession>
<keyword evidence="2" id="KW-0472">Membrane</keyword>
<feature type="transmembrane region" description="Helical" evidence="2">
    <location>
        <begin position="12"/>
        <end position="37"/>
    </location>
</feature>
<evidence type="ECO:0000256" key="2">
    <source>
        <dbReference type="SAM" id="Phobius"/>
    </source>
</evidence>
<evidence type="ECO:0000256" key="1">
    <source>
        <dbReference type="SAM" id="MobiDB-lite"/>
    </source>
</evidence>
<gene>
    <name evidence="3" type="ORF">AMST5_03226</name>
</gene>
<reference evidence="3" key="1">
    <citation type="submission" date="2023-07" db="EMBL/GenBank/DDBJ databases">
        <authorList>
            <person name="Pelsma A.J. K."/>
        </authorList>
    </citation>
    <scope>NUCLEOTIDE SEQUENCE</scope>
</reference>
<evidence type="ECO:0000313" key="3">
    <source>
        <dbReference type="EMBL" id="CAJ0881226.1"/>
    </source>
</evidence>
<dbReference type="AlphaFoldDB" id="A0AA48M1N7"/>
<organism evidence="3">
    <name type="scientific">freshwater sediment metagenome</name>
    <dbReference type="NCBI Taxonomy" id="556182"/>
    <lineage>
        <taxon>unclassified sequences</taxon>
        <taxon>metagenomes</taxon>
        <taxon>ecological metagenomes</taxon>
    </lineage>
</organism>
<protein>
    <submittedName>
        <fullName evidence="3">Uncharacterized protein</fullName>
    </submittedName>
</protein>
<feature type="region of interest" description="Disordered" evidence="1">
    <location>
        <begin position="104"/>
        <end position="155"/>
    </location>
</feature>
<keyword evidence="2" id="KW-0812">Transmembrane</keyword>
<proteinExistence type="predicted"/>
<name>A0AA48M1N7_9ZZZZ</name>
<keyword evidence="2" id="KW-1133">Transmembrane helix</keyword>